<evidence type="ECO:0000256" key="6">
    <source>
        <dbReference type="PROSITE-ProRule" id="PRU00560"/>
    </source>
</evidence>
<dbReference type="PANTHER" id="PTHR11070">
    <property type="entry name" value="UVRD / RECB / PCRA DNA HELICASE FAMILY MEMBER"/>
    <property type="match status" value="1"/>
</dbReference>
<keyword evidence="4 6" id="KW-0067">ATP-binding</keyword>
<feature type="binding site" evidence="6">
    <location>
        <begin position="29"/>
        <end position="36"/>
    </location>
    <ligand>
        <name>ATP</name>
        <dbReference type="ChEBI" id="CHEBI:30616"/>
    </ligand>
</feature>
<dbReference type="GO" id="GO:0043138">
    <property type="term" value="F:3'-5' DNA helicase activity"/>
    <property type="evidence" value="ECO:0007669"/>
    <property type="project" value="TreeGrafter"/>
</dbReference>
<dbReference type="Pfam" id="PF00580">
    <property type="entry name" value="UvrD-helicase"/>
    <property type="match status" value="1"/>
</dbReference>
<name>A0AAW4Z2R9_BACT4</name>
<protein>
    <recommendedName>
        <fullName evidence="5">DNA 3'-5' helicase II</fullName>
    </recommendedName>
</protein>
<dbReference type="InterPro" id="IPR000212">
    <property type="entry name" value="DNA_helicase_UvrD/REP"/>
</dbReference>
<evidence type="ECO:0000313" key="10">
    <source>
        <dbReference type="Proteomes" id="UP001200544"/>
    </source>
</evidence>
<keyword evidence="7" id="KW-0175">Coiled coil</keyword>
<sequence>MTNNTDNQVDKELEECITEGSRRSFFLFAGAGSGKTHSLVELLRKIDEKWGKKLHIEHRNVAVITYTNAATDEIIRRLGYNELFHVSTIHSFLWNVIKPYQFDIKKYYKEIKSLELKELQEKLDKTINKKTKTYQDNTEKFAKLKSKLEKVEAATKKFIYNPNGDNLSSDSLNHADVIKIGSKMILENRLLQKVIVQQYPFFLVDESQDTKKELVRALFEIQNNFQEDFTLGFLGDIKQRIYTDGEENMHIYLTESWKKPVKHKNYRCAKRIITLANKIALTIDENGEQDPKEDAPEGFVHLFLVDNSKEYDTDIFEKDCCKIMSDITNDENWLIDRNHIKILTLEHLMAARRLGFGEFHDIISRLNKYQMSYLQGQITELSVFDIAVFPLLNMLKNGKGAESLELLKKYSPLLRFSDGDLPLEKLKRCREVVDNFINIISENSTIRNVVNFLSESQLFAVDELLIQAAGLHIEELDDKEDIDQTLVAWIHVMDLPISNISCYLDYIHGRTKYETHQGVKGLEFPRVLVIINDDEANGHSFSYDKLFGVKDLSKKDLEHRNRGEESSIERTTRLFYVTCTRAIESLALLMYTPDPQKAKETAVENGWFFKHEITILPDQ</sequence>
<dbReference type="SUPFAM" id="SSF52540">
    <property type="entry name" value="P-loop containing nucleoside triphosphate hydrolases"/>
    <property type="match status" value="1"/>
</dbReference>
<evidence type="ECO:0000256" key="2">
    <source>
        <dbReference type="ARBA" id="ARBA00022801"/>
    </source>
</evidence>
<dbReference type="InterPro" id="IPR027417">
    <property type="entry name" value="P-loop_NTPase"/>
</dbReference>
<evidence type="ECO:0000259" key="8">
    <source>
        <dbReference type="PROSITE" id="PS51198"/>
    </source>
</evidence>
<feature type="coiled-coil region" evidence="7">
    <location>
        <begin position="109"/>
        <end position="154"/>
    </location>
</feature>
<dbReference type="GO" id="GO:0005524">
    <property type="term" value="F:ATP binding"/>
    <property type="evidence" value="ECO:0007669"/>
    <property type="project" value="UniProtKB-UniRule"/>
</dbReference>
<keyword evidence="2 6" id="KW-0378">Hydrolase</keyword>
<dbReference type="AlphaFoldDB" id="A0AAW4Z2R9"/>
<keyword evidence="1 6" id="KW-0547">Nucleotide-binding</keyword>
<dbReference type="PANTHER" id="PTHR11070:SF2">
    <property type="entry name" value="ATP-DEPENDENT DNA HELICASE SRS2"/>
    <property type="match status" value="1"/>
</dbReference>
<proteinExistence type="predicted"/>
<evidence type="ECO:0000256" key="3">
    <source>
        <dbReference type="ARBA" id="ARBA00022806"/>
    </source>
</evidence>
<gene>
    <name evidence="9" type="ORF">K0H07_13160</name>
</gene>
<evidence type="ECO:0000256" key="1">
    <source>
        <dbReference type="ARBA" id="ARBA00022741"/>
    </source>
</evidence>
<dbReference type="GO" id="GO:0000725">
    <property type="term" value="P:recombinational repair"/>
    <property type="evidence" value="ECO:0007669"/>
    <property type="project" value="TreeGrafter"/>
</dbReference>
<comment type="caution">
    <text evidence="9">The sequence shown here is derived from an EMBL/GenBank/DDBJ whole genome shotgun (WGS) entry which is preliminary data.</text>
</comment>
<evidence type="ECO:0000256" key="5">
    <source>
        <dbReference type="ARBA" id="ARBA00034923"/>
    </source>
</evidence>
<dbReference type="GO" id="GO:0016787">
    <property type="term" value="F:hydrolase activity"/>
    <property type="evidence" value="ECO:0007669"/>
    <property type="project" value="UniProtKB-UniRule"/>
</dbReference>
<evidence type="ECO:0000256" key="4">
    <source>
        <dbReference type="ARBA" id="ARBA00022840"/>
    </source>
</evidence>
<dbReference type="Gene3D" id="3.40.50.300">
    <property type="entry name" value="P-loop containing nucleotide triphosphate hydrolases"/>
    <property type="match status" value="3"/>
</dbReference>
<dbReference type="Gene3D" id="1.10.486.10">
    <property type="entry name" value="PCRA, domain 4"/>
    <property type="match status" value="1"/>
</dbReference>
<feature type="domain" description="UvrD-like helicase ATP-binding" evidence="8">
    <location>
        <begin position="8"/>
        <end position="282"/>
    </location>
</feature>
<organism evidence="9 10">
    <name type="scientific">Bacteroides thetaiotaomicron</name>
    <dbReference type="NCBI Taxonomy" id="818"/>
    <lineage>
        <taxon>Bacteria</taxon>
        <taxon>Pseudomonadati</taxon>
        <taxon>Bacteroidota</taxon>
        <taxon>Bacteroidia</taxon>
        <taxon>Bacteroidales</taxon>
        <taxon>Bacteroidaceae</taxon>
        <taxon>Bacteroides</taxon>
    </lineage>
</organism>
<accession>A0AAW4Z2R9</accession>
<dbReference type="PROSITE" id="PS51198">
    <property type="entry name" value="UVRD_HELICASE_ATP_BIND"/>
    <property type="match status" value="1"/>
</dbReference>
<dbReference type="InterPro" id="IPR014016">
    <property type="entry name" value="UvrD-like_ATP-bd"/>
</dbReference>
<dbReference type="EMBL" id="JAHYQA010000006">
    <property type="protein sequence ID" value="MCE9238092.1"/>
    <property type="molecule type" value="Genomic_DNA"/>
</dbReference>
<dbReference type="RefSeq" id="WP_234128870.1">
    <property type="nucleotide sequence ID" value="NZ_JAHYQA010000006.1"/>
</dbReference>
<evidence type="ECO:0000313" key="9">
    <source>
        <dbReference type="EMBL" id="MCE9238092.1"/>
    </source>
</evidence>
<dbReference type="Proteomes" id="UP001200544">
    <property type="component" value="Unassembled WGS sequence"/>
</dbReference>
<evidence type="ECO:0000256" key="7">
    <source>
        <dbReference type="SAM" id="Coils"/>
    </source>
</evidence>
<reference evidence="9" key="1">
    <citation type="submission" date="2021-07" db="EMBL/GenBank/DDBJ databases">
        <title>Comparative genomics of Bacteroides fragilis group isolates reveals species-dependent resistance mechanisms and validates clinical tools for resistance prediction.</title>
        <authorList>
            <person name="Wallace M.J."/>
            <person name="Jean S."/>
            <person name="Wallace M.A."/>
            <person name="Carey-Ann B.D."/>
            <person name="Dantas G."/>
        </authorList>
    </citation>
    <scope>NUCLEOTIDE SEQUENCE</scope>
    <source>
        <strain evidence="9">BJH_160</strain>
    </source>
</reference>
<keyword evidence="3 6" id="KW-0347">Helicase</keyword>
<dbReference type="GO" id="GO:0003677">
    <property type="term" value="F:DNA binding"/>
    <property type="evidence" value="ECO:0007669"/>
    <property type="project" value="InterPro"/>
</dbReference>